<gene>
    <name evidence="5" type="ORF">ETD85_40040</name>
</gene>
<organism evidence="5 6">
    <name type="scientific">Nonomuraea zeae</name>
    <dbReference type="NCBI Taxonomy" id="1642303"/>
    <lineage>
        <taxon>Bacteria</taxon>
        <taxon>Bacillati</taxon>
        <taxon>Actinomycetota</taxon>
        <taxon>Actinomycetes</taxon>
        <taxon>Streptosporangiales</taxon>
        <taxon>Streptosporangiaceae</taxon>
        <taxon>Nonomuraea</taxon>
    </lineage>
</organism>
<feature type="domain" description="HpcH/HpaI aldolase/citrate lyase" evidence="4">
    <location>
        <begin position="8"/>
        <end position="56"/>
    </location>
</feature>
<dbReference type="PANTHER" id="PTHR32308">
    <property type="entry name" value="LYASE BETA SUBUNIT, PUTATIVE (AFU_ORTHOLOGUE AFUA_4G13030)-RELATED"/>
    <property type="match status" value="1"/>
</dbReference>
<feature type="non-terminal residue" evidence="5">
    <location>
        <position position="75"/>
    </location>
</feature>
<dbReference type="InterPro" id="IPR040442">
    <property type="entry name" value="Pyrv_kinase-like_dom_sf"/>
</dbReference>
<dbReference type="PANTHER" id="PTHR32308:SF0">
    <property type="entry name" value="HPCH_HPAI ALDOLASE_CITRATE LYASE DOMAIN-CONTAINING PROTEIN"/>
    <property type="match status" value="1"/>
</dbReference>
<keyword evidence="6" id="KW-1185">Reference proteome</keyword>
<evidence type="ECO:0000313" key="6">
    <source>
        <dbReference type="Proteomes" id="UP000306628"/>
    </source>
</evidence>
<keyword evidence="2" id="KW-0479">Metal-binding</keyword>
<dbReference type="GO" id="GO:0006107">
    <property type="term" value="P:oxaloacetate metabolic process"/>
    <property type="evidence" value="ECO:0007669"/>
    <property type="project" value="TreeGrafter"/>
</dbReference>
<proteinExistence type="predicted"/>
<dbReference type="GO" id="GO:0000287">
    <property type="term" value="F:magnesium ion binding"/>
    <property type="evidence" value="ECO:0007669"/>
    <property type="project" value="TreeGrafter"/>
</dbReference>
<dbReference type="SUPFAM" id="SSF51621">
    <property type="entry name" value="Phosphoenolpyruvate/pyruvate domain"/>
    <property type="match status" value="1"/>
</dbReference>
<dbReference type="GO" id="GO:0003824">
    <property type="term" value="F:catalytic activity"/>
    <property type="evidence" value="ECO:0007669"/>
    <property type="project" value="InterPro"/>
</dbReference>
<dbReference type="Pfam" id="PF03328">
    <property type="entry name" value="HpcH_HpaI"/>
    <property type="match status" value="1"/>
</dbReference>
<reference evidence="5 6" key="1">
    <citation type="submission" date="2019-05" db="EMBL/GenBank/DDBJ databases">
        <title>Draft genome sequence of Nonomuraea zeae DSM 100528.</title>
        <authorList>
            <person name="Saricaoglu S."/>
            <person name="Isik K."/>
        </authorList>
    </citation>
    <scope>NUCLEOTIDE SEQUENCE [LARGE SCALE GENOMIC DNA]</scope>
    <source>
        <strain evidence="5 6">DSM 100528</strain>
    </source>
</reference>
<evidence type="ECO:0000256" key="3">
    <source>
        <dbReference type="ARBA" id="ARBA00022842"/>
    </source>
</evidence>
<evidence type="ECO:0000313" key="5">
    <source>
        <dbReference type="EMBL" id="TMR27168.1"/>
    </source>
</evidence>
<protein>
    <recommendedName>
        <fullName evidence="4">HpcH/HpaI aldolase/citrate lyase domain-containing protein</fullName>
    </recommendedName>
</protein>
<comment type="caution">
    <text evidence="5">The sequence shown here is derived from an EMBL/GenBank/DDBJ whole genome shotgun (WGS) entry which is preliminary data.</text>
</comment>
<dbReference type="Proteomes" id="UP000306628">
    <property type="component" value="Unassembled WGS sequence"/>
</dbReference>
<dbReference type="RefSeq" id="WP_240779742.1">
    <property type="nucleotide sequence ID" value="NZ_VCKX01000176.1"/>
</dbReference>
<dbReference type="InterPro" id="IPR015813">
    <property type="entry name" value="Pyrv/PenolPyrv_kinase-like_dom"/>
</dbReference>
<name>A0A5S4G2H8_9ACTN</name>
<keyword evidence="3" id="KW-0460">Magnesium</keyword>
<dbReference type="InterPro" id="IPR005000">
    <property type="entry name" value="Aldolase/citrate-lyase_domain"/>
</dbReference>
<dbReference type="Gene3D" id="3.20.20.60">
    <property type="entry name" value="Phosphoenolpyruvate-binding domains"/>
    <property type="match status" value="1"/>
</dbReference>
<dbReference type="AlphaFoldDB" id="A0A5S4G2H8"/>
<sequence length="75" mass="8172">MTWQPVTWLYVPGDRPERFGKAVASGADVVIIDLEDAVAPVRKDEARANAAAYLRARRESRAPDAIGPGGGWHSR</sequence>
<comment type="cofactor">
    <cofactor evidence="1">
        <name>Mg(2+)</name>
        <dbReference type="ChEBI" id="CHEBI:18420"/>
    </cofactor>
</comment>
<dbReference type="EMBL" id="VCKX01000176">
    <property type="protein sequence ID" value="TMR27168.1"/>
    <property type="molecule type" value="Genomic_DNA"/>
</dbReference>
<accession>A0A5S4G2H8</accession>
<evidence type="ECO:0000256" key="1">
    <source>
        <dbReference type="ARBA" id="ARBA00001946"/>
    </source>
</evidence>
<evidence type="ECO:0000259" key="4">
    <source>
        <dbReference type="Pfam" id="PF03328"/>
    </source>
</evidence>
<evidence type="ECO:0000256" key="2">
    <source>
        <dbReference type="ARBA" id="ARBA00022723"/>
    </source>
</evidence>